<dbReference type="SUPFAM" id="SSF46565">
    <property type="entry name" value="Chaperone J-domain"/>
    <property type="match status" value="1"/>
</dbReference>
<evidence type="ECO:0000259" key="7">
    <source>
        <dbReference type="PROSITE" id="PS50076"/>
    </source>
</evidence>
<evidence type="ECO:0000313" key="9">
    <source>
        <dbReference type="EMBL" id="KAL0528329.1"/>
    </source>
</evidence>
<dbReference type="PROSITE" id="PS50076">
    <property type="entry name" value="DNAJ_2"/>
    <property type="match status" value="1"/>
</dbReference>
<dbReference type="CDD" id="cd06257">
    <property type="entry name" value="DnaJ"/>
    <property type="match status" value="1"/>
</dbReference>
<evidence type="ECO:0000259" key="8">
    <source>
        <dbReference type="PROSITE" id="PS51188"/>
    </source>
</evidence>
<reference evidence="9" key="1">
    <citation type="submission" date="2024-02" db="EMBL/GenBank/DDBJ databases">
        <title>FIRST GENOME SEQUENCES OF Leishmania (Viannia) shawi, Leishmania (Viannia) lindenbergi AND Leishmania (Viannia) utingensis.</title>
        <authorList>
            <person name="Resadore F."/>
            <person name="Custodio M.G.F."/>
            <person name="Boite M.C."/>
            <person name="Cupolillo E."/>
            <person name="Ferreira G.E.M."/>
        </authorList>
    </citation>
    <scope>NUCLEOTIDE SEQUENCE</scope>
    <source>
        <strain evidence="9">MHOM/BR/2013/18 LTA MLF</strain>
    </source>
</reference>
<evidence type="ECO:0000256" key="5">
    <source>
        <dbReference type="PROSITE-ProRule" id="PRU00546"/>
    </source>
</evidence>
<dbReference type="EMBL" id="JBAMZJ010000016">
    <property type="protein sequence ID" value="KAL0528329.1"/>
    <property type="molecule type" value="Genomic_DNA"/>
</dbReference>
<evidence type="ECO:0000256" key="1">
    <source>
        <dbReference type="ARBA" id="ARBA00022723"/>
    </source>
</evidence>
<dbReference type="InterPro" id="IPR008971">
    <property type="entry name" value="HSP40/DnaJ_pept-bd"/>
</dbReference>
<dbReference type="SMART" id="SM00271">
    <property type="entry name" value="DnaJ"/>
    <property type="match status" value="1"/>
</dbReference>
<feature type="region of interest" description="Disordered" evidence="6">
    <location>
        <begin position="448"/>
        <end position="473"/>
    </location>
</feature>
<keyword evidence="1 5" id="KW-0479">Metal-binding</keyword>
<feature type="compositionally biased region" description="Low complexity" evidence="6">
    <location>
        <begin position="451"/>
        <end position="463"/>
    </location>
</feature>
<protein>
    <submittedName>
        <fullName evidence="9">DnaJ domain/DnaJ C terminal domain containing protein</fullName>
    </submittedName>
</protein>
<dbReference type="GO" id="GO:0008270">
    <property type="term" value="F:zinc ion binding"/>
    <property type="evidence" value="ECO:0007669"/>
    <property type="project" value="UniProtKB-KW"/>
</dbReference>
<dbReference type="GO" id="GO:0051082">
    <property type="term" value="F:unfolded protein binding"/>
    <property type="evidence" value="ECO:0007669"/>
    <property type="project" value="InterPro"/>
</dbReference>
<sequence>MNNLLLPPVFLFPHYPKPFLFALPRASPPPLRLRCVCLEQALRGGPRRDSHAHAHTQAASFFVPSHPSSPSLPTPPPPLTPVAILQLGQMVKETGLYDELGISPDATEQQIRSAYRSKALQYHPDKNNGDLAAAEKFKKVSEAYEILSDADRRKQYDTFGRNGPGGAAGGSGGFPGGFGHGFGPGMDPMDIFSSFFGFAAGGGPGKSQQQRPAKPSFILVELQCSLEELYCGTTKVLLVRRRRRCPTCQGHGTSNGQPSPVCPQCKGNKTVMKGLSFGGLMTYQQCRCDRCQGLGKLPIQFPCARCGPIYDAHQRAQLSGTLPRGVVEEEKKIKVTIAPGAEDSDALNYPGQGDELPGFDAAGDILVVVVQLPHPHYHRLNSTDLLLSNCRLPLWSLFRDAFSIPVELLDGRVVRLAPPLREDNVPHFLFDSHHVFVVENEGMPLKAQTKGGAAADEGGAAADESGDGSGSAAGAAHLKKGKLYVCINVVFPHSLTPAQMDAITKVFGGSGECDRDATAGDADSVVTLQPHHGPAPSWHRVDAEGNAWYKPRTAAAAKRKKPTRAA</sequence>
<evidence type="ECO:0000256" key="2">
    <source>
        <dbReference type="ARBA" id="ARBA00022737"/>
    </source>
</evidence>
<feature type="domain" description="CR-type" evidence="8">
    <location>
        <begin position="232"/>
        <end position="315"/>
    </location>
</feature>
<dbReference type="InterPro" id="IPR001623">
    <property type="entry name" value="DnaJ_domain"/>
</dbReference>
<comment type="caution">
    <text evidence="9">The sequence shown here is derived from an EMBL/GenBank/DDBJ whole genome shotgun (WGS) entry which is preliminary data.</text>
</comment>
<dbReference type="SUPFAM" id="SSF57938">
    <property type="entry name" value="DnaJ/Hsp40 cysteine-rich domain"/>
    <property type="match status" value="1"/>
</dbReference>
<feature type="domain" description="J" evidence="7">
    <location>
        <begin position="95"/>
        <end position="160"/>
    </location>
</feature>
<dbReference type="CDD" id="cd10719">
    <property type="entry name" value="DnaJ_zf"/>
    <property type="match status" value="1"/>
</dbReference>
<organism evidence="9 10">
    <name type="scientific">Leishmania shawi</name>
    <dbReference type="NCBI Taxonomy" id="5680"/>
    <lineage>
        <taxon>Eukaryota</taxon>
        <taxon>Discoba</taxon>
        <taxon>Euglenozoa</taxon>
        <taxon>Kinetoplastea</taxon>
        <taxon>Metakinetoplastina</taxon>
        <taxon>Trypanosomatida</taxon>
        <taxon>Trypanosomatidae</taxon>
        <taxon>Leishmaniinae</taxon>
        <taxon>Leishmania</taxon>
        <taxon>Leishmania guyanensis species complex</taxon>
    </lineage>
</organism>
<dbReference type="InterPro" id="IPR044713">
    <property type="entry name" value="DNJA1/2-like"/>
</dbReference>
<dbReference type="PROSITE" id="PS51188">
    <property type="entry name" value="ZF_CR"/>
    <property type="match status" value="1"/>
</dbReference>
<dbReference type="AlphaFoldDB" id="A0AAW3C0J9"/>
<keyword evidence="2" id="KW-0677">Repeat</keyword>
<evidence type="ECO:0000313" key="10">
    <source>
        <dbReference type="Proteomes" id="UP001500493"/>
    </source>
</evidence>
<dbReference type="GO" id="GO:0006457">
    <property type="term" value="P:protein folding"/>
    <property type="evidence" value="ECO:0007669"/>
    <property type="project" value="InterPro"/>
</dbReference>
<feature type="zinc finger region" description="CR-type" evidence="5">
    <location>
        <begin position="232"/>
        <end position="315"/>
    </location>
</feature>
<gene>
    <name evidence="9" type="ORF">Q4I32_002370</name>
</gene>
<keyword evidence="4 5" id="KW-0862">Zinc</keyword>
<dbReference type="PRINTS" id="PR00625">
    <property type="entry name" value="JDOMAIN"/>
</dbReference>
<name>A0AAW3C0J9_9TRYP</name>
<dbReference type="InterPro" id="IPR001305">
    <property type="entry name" value="HSP_DnaJ_Cys-rich_dom"/>
</dbReference>
<dbReference type="Pfam" id="PF01556">
    <property type="entry name" value="DnaJ_C"/>
    <property type="match status" value="1"/>
</dbReference>
<dbReference type="Pfam" id="PF00226">
    <property type="entry name" value="DnaJ"/>
    <property type="match status" value="1"/>
</dbReference>
<dbReference type="Gene3D" id="2.60.260.20">
    <property type="entry name" value="Urease metallochaperone UreE, N-terminal domain"/>
    <property type="match status" value="2"/>
</dbReference>
<keyword evidence="3 5" id="KW-0863">Zinc-finger</keyword>
<dbReference type="GO" id="GO:0030544">
    <property type="term" value="F:Hsp70 protein binding"/>
    <property type="evidence" value="ECO:0007669"/>
    <property type="project" value="InterPro"/>
</dbReference>
<dbReference type="InterPro" id="IPR018253">
    <property type="entry name" value="DnaJ_domain_CS"/>
</dbReference>
<proteinExistence type="predicted"/>
<dbReference type="Gene3D" id="1.10.287.110">
    <property type="entry name" value="DnaJ domain"/>
    <property type="match status" value="1"/>
</dbReference>
<dbReference type="FunFam" id="1.10.287.110:FF:000074">
    <property type="entry name" value="Heat shock protein DNAJ, putative"/>
    <property type="match status" value="1"/>
</dbReference>
<dbReference type="Gene3D" id="2.10.230.10">
    <property type="entry name" value="Heat shock protein DnaJ, cysteine-rich domain"/>
    <property type="match status" value="1"/>
</dbReference>
<dbReference type="InterPro" id="IPR036410">
    <property type="entry name" value="HSP_DnaJ_Cys-rich_dom_sf"/>
</dbReference>
<dbReference type="PROSITE" id="PS00636">
    <property type="entry name" value="DNAJ_1"/>
    <property type="match status" value="1"/>
</dbReference>
<evidence type="ECO:0000256" key="6">
    <source>
        <dbReference type="SAM" id="MobiDB-lite"/>
    </source>
</evidence>
<dbReference type="Proteomes" id="UP001500493">
    <property type="component" value="Unassembled WGS sequence"/>
</dbReference>
<evidence type="ECO:0000256" key="3">
    <source>
        <dbReference type="ARBA" id="ARBA00022771"/>
    </source>
</evidence>
<evidence type="ECO:0000256" key="4">
    <source>
        <dbReference type="ARBA" id="ARBA00022833"/>
    </source>
</evidence>
<dbReference type="InterPro" id="IPR002939">
    <property type="entry name" value="DnaJ_C"/>
</dbReference>
<dbReference type="PANTHER" id="PTHR43888">
    <property type="entry name" value="DNAJ-LIKE-2, ISOFORM A-RELATED"/>
    <property type="match status" value="1"/>
</dbReference>
<dbReference type="InterPro" id="IPR036869">
    <property type="entry name" value="J_dom_sf"/>
</dbReference>
<accession>A0AAW3C0J9</accession>
<dbReference type="SUPFAM" id="SSF49493">
    <property type="entry name" value="HSP40/DnaJ peptide-binding domain"/>
    <property type="match status" value="1"/>
</dbReference>